<dbReference type="Proteomes" id="UP000837803">
    <property type="component" value="Unassembled WGS sequence"/>
</dbReference>
<dbReference type="SUPFAM" id="SSF55961">
    <property type="entry name" value="Bet v1-like"/>
    <property type="match status" value="1"/>
</dbReference>
<name>A0ABM9B5R7_9BACT</name>
<comment type="caution">
    <text evidence="2">The sequence shown here is derived from an EMBL/GenBank/DDBJ whole genome shotgun (WGS) entry which is preliminary data.</text>
</comment>
<gene>
    <name evidence="2" type="ORF">LEM8419_03435</name>
</gene>
<dbReference type="InterPro" id="IPR051213">
    <property type="entry name" value="START_lipid_transfer"/>
</dbReference>
<reference evidence="2" key="1">
    <citation type="submission" date="2021-12" db="EMBL/GenBank/DDBJ databases">
        <authorList>
            <person name="Rodrigo-Torres L."/>
            <person name="Arahal R. D."/>
            <person name="Lucena T."/>
        </authorList>
    </citation>
    <scope>NUCLEOTIDE SEQUENCE</scope>
    <source>
        <strain evidence="2">CECT 8419</strain>
    </source>
</reference>
<dbReference type="InterPro" id="IPR023393">
    <property type="entry name" value="START-like_dom_sf"/>
</dbReference>
<dbReference type="PANTHER" id="PTHR19308:SF14">
    <property type="entry name" value="START DOMAIN-CONTAINING PROTEIN"/>
    <property type="match status" value="1"/>
</dbReference>
<dbReference type="InterPro" id="IPR002913">
    <property type="entry name" value="START_lipid-bd_dom"/>
</dbReference>
<evidence type="ECO:0000313" key="3">
    <source>
        <dbReference type="Proteomes" id="UP000837803"/>
    </source>
</evidence>
<organism evidence="2 3">
    <name type="scientific">Neolewinella maritima</name>
    <dbReference type="NCBI Taxonomy" id="1383882"/>
    <lineage>
        <taxon>Bacteria</taxon>
        <taxon>Pseudomonadati</taxon>
        <taxon>Bacteroidota</taxon>
        <taxon>Saprospiria</taxon>
        <taxon>Saprospirales</taxon>
        <taxon>Lewinellaceae</taxon>
        <taxon>Neolewinella</taxon>
    </lineage>
</organism>
<protein>
    <recommendedName>
        <fullName evidence="1">START domain-containing protein</fullName>
    </recommendedName>
</protein>
<feature type="domain" description="START" evidence="1">
    <location>
        <begin position="76"/>
        <end position="253"/>
    </location>
</feature>
<evidence type="ECO:0000259" key="1">
    <source>
        <dbReference type="PROSITE" id="PS50848"/>
    </source>
</evidence>
<proteinExistence type="predicted"/>
<dbReference type="PROSITE" id="PS50848">
    <property type="entry name" value="START"/>
    <property type="match status" value="1"/>
</dbReference>
<dbReference type="EMBL" id="CAKLPZ010000006">
    <property type="protein sequence ID" value="CAH1002561.1"/>
    <property type="molecule type" value="Genomic_DNA"/>
</dbReference>
<dbReference type="PANTHER" id="PTHR19308">
    <property type="entry name" value="PHOSPHATIDYLCHOLINE TRANSFER PROTEIN"/>
    <property type="match status" value="1"/>
</dbReference>
<evidence type="ECO:0000313" key="2">
    <source>
        <dbReference type="EMBL" id="CAH1002561.1"/>
    </source>
</evidence>
<accession>A0ABM9B5R7</accession>
<sequence length="260" mass="30162">MQYDNWKHERPRFLTREQWQQLDDELRFIEQRYNQPSRWGRCHNFLLYVLHRIGWPLVVLLTLPGPRIGAQTLPATDDQAWEQVRSEDGITVFRRSVPDRSIDEVRVLATFPVPRARVVTMLSQVDRYPAWVYKCSEATLVKRLGQNEILYHTSIDLPWPVVDRDVVIHSRNWTEAGTGDILSESEAVKKTYPRVADHVRMTDFHSSWRISATGENETTIDYRVSSDVGGNLPNWLINLGITTGPWNSIRQLKALLLADS</sequence>
<dbReference type="RefSeq" id="WP_238752391.1">
    <property type="nucleotide sequence ID" value="NZ_CAKLPZ010000006.1"/>
</dbReference>
<dbReference type="Gene3D" id="3.30.530.20">
    <property type="match status" value="1"/>
</dbReference>
<dbReference type="Pfam" id="PF01852">
    <property type="entry name" value="START"/>
    <property type="match status" value="1"/>
</dbReference>
<keyword evidence="3" id="KW-1185">Reference proteome</keyword>